<gene>
    <name evidence="2" type="ORF">EOE48_05860</name>
</gene>
<evidence type="ECO:0000313" key="2">
    <source>
        <dbReference type="EMBL" id="RVU20136.1"/>
    </source>
</evidence>
<feature type="chain" id="PRO_5018757022" evidence="1">
    <location>
        <begin position="23"/>
        <end position="72"/>
    </location>
</feature>
<evidence type="ECO:0000256" key="1">
    <source>
        <dbReference type="SAM" id="SignalP"/>
    </source>
</evidence>
<evidence type="ECO:0000313" key="3">
    <source>
        <dbReference type="Proteomes" id="UP000286997"/>
    </source>
</evidence>
<dbReference type="EMBL" id="SACP01000004">
    <property type="protein sequence ID" value="RVU20136.1"/>
    <property type="molecule type" value="Genomic_DNA"/>
</dbReference>
<proteinExistence type="predicted"/>
<organism evidence="2 3">
    <name type="scientific">Methylobacterium oryzihabitans</name>
    <dbReference type="NCBI Taxonomy" id="2499852"/>
    <lineage>
        <taxon>Bacteria</taxon>
        <taxon>Pseudomonadati</taxon>
        <taxon>Pseudomonadota</taxon>
        <taxon>Alphaproteobacteria</taxon>
        <taxon>Hyphomicrobiales</taxon>
        <taxon>Methylobacteriaceae</taxon>
        <taxon>Methylobacterium</taxon>
    </lineage>
</organism>
<protein>
    <submittedName>
        <fullName evidence="2">Uncharacterized protein</fullName>
    </submittedName>
</protein>
<name>A0A3S2VD94_9HYPH</name>
<keyword evidence="1" id="KW-0732">Signal</keyword>
<accession>A0A3S2VD94</accession>
<dbReference type="AlphaFoldDB" id="A0A3S2VD94"/>
<feature type="signal peptide" evidence="1">
    <location>
        <begin position="1"/>
        <end position="22"/>
    </location>
</feature>
<comment type="caution">
    <text evidence="2">The sequence shown here is derived from an EMBL/GenBank/DDBJ whole genome shotgun (WGS) entry which is preliminary data.</text>
</comment>
<dbReference type="Proteomes" id="UP000286997">
    <property type="component" value="Unassembled WGS sequence"/>
</dbReference>
<keyword evidence="3" id="KW-1185">Reference proteome</keyword>
<sequence>MRIRLALLVLAAATLAPSLASAMSLEDPRRAWIARDYRARCAYGDERACWRYEKMKRDAARVMAKRRYYQGY</sequence>
<reference evidence="2 3" key="1">
    <citation type="submission" date="2019-01" db="EMBL/GenBank/DDBJ databases">
        <authorList>
            <person name="Chen W.-M."/>
        </authorList>
    </citation>
    <scope>NUCLEOTIDE SEQUENCE [LARGE SCALE GENOMIC DNA]</scope>
    <source>
        <strain evidence="2 3">TER-1</strain>
    </source>
</reference>
<dbReference type="RefSeq" id="WP_127727855.1">
    <property type="nucleotide sequence ID" value="NZ_SACP01000004.1"/>
</dbReference>